<gene>
    <name evidence="7" type="ORF">C0Q70_07548</name>
</gene>
<dbReference type="Proteomes" id="UP000245119">
    <property type="component" value="Linkage Group LG4"/>
</dbReference>
<proteinExistence type="predicted"/>
<dbReference type="SUPFAM" id="SSF81321">
    <property type="entry name" value="Family A G protein-coupled receptor-like"/>
    <property type="match status" value="1"/>
</dbReference>
<dbReference type="InterPro" id="IPR000276">
    <property type="entry name" value="GPCR_Rhodpsn"/>
</dbReference>
<feature type="transmembrane region" description="Helical" evidence="5">
    <location>
        <begin position="68"/>
        <end position="86"/>
    </location>
</feature>
<keyword evidence="8" id="KW-1185">Reference proteome</keyword>
<evidence type="ECO:0000256" key="2">
    <source>
        <dbReference type="ARBA" id="ARBA00022692"/>
    </source>
</evidence>
<comment type="caution">
    <text evidence="7">The sequence shown here is derived from an EMBL/GenBank/DDBJ whole genome shotgun (WGS) entry which is preliminary data.</text>
</comment>
<dbReference type="PRINTS" id="PR00237">
    <property type="entry name" value="GPCRRHODOPSN"/>
</dbReference>
<dbReference type="Gene3D" id="1.20.1070.10">
    <property type="entry name" value="Rhodopsin 7-helix transmembrane proteins"/>
    <property type="match status" value="1"/>
</dbReference>
<sequence>MNWSETTVTDSPYVEPGVDNCSEITDTYSDTLPIVVFISLLLTLSVAGNALLLFIFIFRWRSLGATKVYVCALAILDLLAALLVMPRDLMTMTFRSTRTLGPTFDLNAYCKAVSFFGFACTGPLVSSSSPSPPAVTLRS</sequence>
<comment type="subcellular location">
    <subcellularLocation>
        <location evidence="1">Membrane</location>
    </subcellularLocation>
</comment>
<dbReference type="EMBL" id="PZQS01000004">
    <property type="protein sequence ID" value="PVD32120.1"/>
    <property type="molecule type" value="Genomic_DNA"/>
</dbReference>
<feature type="domain" description="G-protein coupled receptors family 1 profile" evidence="6">
    <location>
        <begin position="48"/>
        <end position="116"/>
    </location>
</feature>
<name>A0A2T7PFD2_POMCA</name>
<keyword evidence="3 5" id="KW-1133">Transmembrane helix</keyword>
<dbReference type="GO" id="GO:0016020">
    <property type="term" value="C:membrane"/>
    <property type="evidence" value="ECO:0007669"/>
    <property type="project" value="UniProtKB-SubCell"/>
</dbReference>
<evidence type="ECO:0000313" key="8">
    <source>
        <dbReference type="Proteomes" id="UP000245119"/>
    </source>
</evidence>
<dbReference type="InterPro" id="IPR017452">
    <property type="entry name" value="GPCR_Rhodpsn_7TM"/>
</dbReference>
<accession>A0A2T7PFD2</accession>
<evidence type="ECO:0000259" key="6">
    <source>
        <dbReference type="PROSITE" id="PS50262"/>
    </source>
</evidence>
<reference evidence="7 8" key="1">
    <citation type="submission" date="2018-04" db="EMBL/GenBank/DDBJ databases">
        <title>The genome of golden apple snail Pomacea canaliculata provides insight into stress tolerance and invasive adaptation.</title>
        <authorList>
            <person name="Liu C."/>
            <person name="Liu B."/>
            <person name="Ren Y."/>
            <person name="Zhang Y."/>
            <person name="Wang H."/>
            <person name="Li S."/>
            <person name="Jiang F."/>
            <person name="Yin L."/>
            <person name="Zhang G."/>
            <person name="Qian W."/>
            <person name="Fan W."/>
        </authorList>
    </citation>
    <scope>NUCLEOTIDE SEQUENCE [LARGE SCALE GENOMIC DNA]</scope>
    <source>
        <strain evidence="7">SZHN2017</strain>
        <tissue evidence="7">Muscle</tissue>
    </source>
</reference>
<keyword evidence="4 5" id="KW-0472">Membrane</keyword>
<keyword evidence="2 5" id="KW-0812">Transmembrane</keyword>
<dbReference type="AlphaFoldDB" id="A0A2T7PFD2"/>
<dbReference type="PROSITE" id="PS50262">
    <property type="entry name" value="G_PROTEIN_RECEP_F1_2"/>
    <property type="match status" value="1"/>
</dbReference>
<dbReference type="GO" id="GO:0004930">
    <property type="term" value="F:G protein-coupled receptor activity"/>
    <property type="evidence" value="ECO:0007669"/>
    <property type="project" value="InterPro"/>
</dbReference>
<evidence type="ECO:0000313" key="7">
    <source>
        <dbReference type="EMBL" id="PVD32120.1"/>
    </source>
</evidence>
<evidence type="ECO:0000256" key="4">
    <source>
        <dbReference type="ARBA" id="ARBA00023136"/>
    </source>
</evidence>
<evidence type="ECO:0000256" key="1">
    <source>
        <dbReference type="ARBA" id="ARBA00004370"/>
    </source>
</evidence>
<organism evidence="7 8">
    <name type="scientific">Pomacea canaliculata</name>
    <name type="common">Golden apple snail</name>
    <dbReference type="NCBI Taxonomy" id="400727"/>
    <lineage>
        <taxon>Eukaryota</taxon>
        <taxon>Metazoa</taxon>
        <taxon>Spiralia</taxon>
        <taxon>Lophotrochozoa</taxon>
        <taxon>Mollusca</taxon>
        <taxon>Gastropoda</taxon>
        <taxon>Caenogastropoda</taxon>
        <taxon>Architaenioglossa</taxon>
        <taxon>Ampullarioidea</taxon>
        <taxon>Ampullariidae</taxon>
        <taxon>Pomacea</taxon>
    </lineage>
</organism>
<evidence type="ECO:0000256" key="5">
    <source>
        <dbReference type="SAM" id="Phobius"/>
    </source>
</evidence>
<feature type="transmembrane region" description="Helical" evidence="5">
    <location>
        <begin position="34"/>
        <end position="56"/>
    </location>
</feature>
<protein>
    <recommendedName>
        <fullName evidence="6">G-protein coupled receptors family 1 profile domain-containing protein</fullName>
    </recommendedName>
</protein>
<evidence type="ECO:0000256" key="3">
    <source>
        <dbReference type="ARBA" id="ARBA00022989"/>
    </source>
</evidence>